<proteinExistence type="predicted"/>
<evidence type="ECO:0000313" key="2">
    <source>
        <dbReference type="Proteomes" id="UP001597120"/>
    </source>
</evidence>
<dbReference type="Proteomes" id="UP001597120">
    <property type="component" value="Unassembled WGS sequence"/>
</dbReference>
<comment type="caution">
    <text evidence="1">The sequence shown here is derived from an EMBL/GenBank/DDBJ whole genome shotgun (WGS) entry which is preliminary data.</text>
</comment>
<keyword evidence="2" id="KW-1185">Reference proteome</keyword>
<name>A0ABW3D4Y5_9BACL</name>
<accession>A0ABW3D4Y5</accession>
<gene>
    <name evidence="1" type="ORF">ACFQ03_04985</name>
</gene>
<dbReference type="InterPro" id="IPR036206">
    <property type="entry name" value="ThiamineP_synth_sf"/>
</dbReference>
<protein>
    <submittedName>
        <fullName evidence="1">Uncharacterized protein</fullName>
    </submittedName>
</protein>
<dbReference type="EMBL" id="JBHTIU010000013">
    <property type="protein sequence ID" value="MFD0868493.1"/>
    <property type="molecule type" value="Genomic_DNA"/>
</dbReference>
<sequence length="230" mass="25243">MNQLVQLLQQKTALIVSLPANSLELFQAAAEGGADAIKIHFNIEHRASGTSFGPTTEYTDLLSNMRGMFAGSIGAVAGDSPQKVTKEEVDRLVSFGVDFISLYSRHAPGWMLSDKRIDKMLAVGADYRESTVTALRSLPIEMLEASIIPPQEYGDPLSIDDLLNYRWLVENSGKPVIVPSQRNLQVEELEALQLTGVRGIMIGAIVTGTDASSIYEATRRFRSELDRLTE</sequence>
<dbReference type="SUPFAM" id="SSF51391">
    <property type="entry name" value="Thiamin phosphate synthase"/>
    <property type="match status" value="1"/>
</dbReference>
<reference evidence="2" key="1">
    <citation type="journal article" date="2019" name="Int. J. Syst. Evol. Microbiol.">
        <title>The Global Catalogue of Microorganisms (GCM) 10K type strain sequencing project: providing services to taxonomists for standard genome sequencing and annotation.</title>
        <authorList>
            <consortium name="The Broad Institute Genomics Platform"/>
            <consortium name="The Broad Institute Genome Sequencing Center for Infectious Disease"/>
            <person name="Wu L."/>
            <person name="Ma J."/>
        </authorList>
    </citation>
    <scope>NUCLEOTIDE SEQUENCE [LARGE SCALE GENOMIC DNA]</scope>
    <source>
        <strain evidence="2">CCUG 57263</strain>
    </source>
</reference>
<evidence type="ECO:0000313" key="1">
    <source>
        <dbReference type="EMBL" id="MFD0868493.1"/>
    </source>
</evidence>
<organism evidence="1 2">
    <name type="scientific">Paenibacillus residui</name>
    <dbReference type="NCBI Taxonomy" id="629724"/>
    <lineage>
        <taxon>Bacteria</taxon>
        <taxon>Bacillati</taxon>
        <taxon>Bacillota</taxon>
        <taxon>Bacilli</taxon>
        <taxon>Bacillales</taxon>
        <taxon>Paenibacillaceae</taxon>
        <taxon>Paenibacillus</taxon>
    </lineage>
</organism>
<dbReference type="RefSeq" id="WP_144939161.1">
    <property type="nucleotide sequence ID" value="NZ_JBHTIU010000013.1"/>
</dbReference>